<dbReference type="Pfam" id="PF00583">
    <property type="entry name" value="Acetyltransf_1"/>
    <property type="match status" value="1"/>
</dbReference>
<feature type="domain" description="N-acetyltransferase" evidence="3">
    <location>
        <begin position="64"/>
        <end position="220"/>
    </location>
</feature>
<dbReference type="STRING" id="1122190.GCA_000621105_01136"/>
<evidence type="ECO:0000256" key="1">
    <source>
        <dbReference type="ARBA" id="ARBA00022679"/>
    </source>
</evidence>
<evidence type="ECO:0000313" key="4">
    <source>
        <dbReference type="EMBL" id="EXI62663.1"/>
    </source>
</evidence>
<evidence type="ECO:0000313" key="5">
    <source>
        <dbReference type="Proteomes" id="UP000054123"/>
    </source>
</evidence>
<keyword evidence="2" id="KW-0012">Acyltransferase</keyword>
<accession>A0A011LZJ0</accession>
<evidence type="ECO:0000256" key="2">
    <source>
        <dbReference type="ARBA" id="ARBA00023315"/>
    </source>
</evidence>
<dbReference type="InterPro" id="IPR000182">
    <property type="entry name" value="GNAT_dom"/>
</dbReference>
<organism evidence="4 5">
    <name type="scientific">Mannheimia granulomatis</name>
    <dbReference type="NCBI Taxonomy" id="85402"/>
    <lineage>
        <taxon>Bacteria</taxon>
        <taxon>Pseudomonadati</taxon>
        <taxon>Pseudomonadota</taxon>
        <taxon>Gammaproteobacteria</taxon>
        <taxon>Pasteurellales</taxon>
        <taxon>Pasteurellaceae</taxon>
        <taxon>Mannheimia</taxon>
    </lineage>
</organism>
<dbReference type="PROSITE" id="PS51186">
    <property type="entry name" value="GNAT"/>
    <property type="match status" value="1"/>
</dbReference>
<dbReference type="PATRIC" id="fig|1450449.3.peg.469"/>
<dbReference type="Gene3D" id="3.40.630.30">
    <property type="match status" value="1"/>
</dbReference>
<dbReference type="Proteomes" id="UP000054123">
    <property type="component" value="Unassembled WGS sequence"/>
</dbReference>
<gene>
    <name evidence="4" type="ORF">AK33_02555</name>
</gene>
<comment type="caution">
    <text evidence="4">The sequence shown here is derived from an EMBL/GenBank/DDBJ whole genome shotgun (WGS) entry which is preliminary data.</text>
</comment>
<dbReference type="EMBL" id="JANJ01000002">
    <property type="protein sequence ID" value="EXI62663.1"/>
    <property type="molecule type" value="Genomic_DNA"/>
</dbReference>
<dbReference type="AlphaFoldDB" id="A0A011LZJ0"/>
<dbReference type="GO" id="GO:0016747">
    <property type="term" value="F:acyltransferase activity, transferring groups other than amino-acyl groups"/>
    <property type="evidence" value="ECO:0007669"/>
    <property type="project" value="InterPro"/>
</dbReference>
<dbReference type="InterPro" id="IPR050832">
    <property type="entry name" value="Bact_Acetyltransf"/>
</dbReference>
<dbReference type="CDD" id="cd04301">
    <property type="entry name" value="NAT_SF"/>
    <property type="match status" value="1"/>
</dbReference>
<proteinExistence type="predicted"/>
<keyword evidence="5" id="KW-1185">Reference proteome</keyword>
<name>A0A011LZJ0_9PAST</name>
<dbReference type="PANTHER" id="PTHR43877:SF2">
    <property type="entry name" value="AMINOALKYLPHOSPHONATE N-ACETYLTRANSFERASE-RELATED"/>
    <property type="match status" value="1"/>
</dbReference>
<keyword evidence="1 4" id="KW-0808">Transferase</keyword>
<reference evidence="4 5" key="1">
    <citation type="journal article" date="2014" name="Genome Announc.">
        <title>Genome Sequence of a Presumptive Mannheimia haemolytica Strain with an A1/A6-Cross-Reactive Serotype from a White-Tailed Deer (Odocoileus virginianus).</title>
        <authorList>
            <person name="Lawrence P.K."/>
            <person name="Bey R.F."/>
            <person name="Wiener B."/>
            <person name="Kittichotirat W."/>
            <person name="Bumgarner R.E."/>
        </authorList>
    </citation>
    <scope>NUCLEOTIDE SEQUENCE [LARGE SCALE GENOMIC DNA]</scope>
    <source>
        <strain evidence="4 5">PKL10</strain>
    </source>
</reference>
<sequence length="222" mass="25678">MEKMITIDQWLSDFFDREIVQVKVKAEDLAQIEELQKQGFVWVEGEIEFELNLGEYAKFPEKTTACQIATPQDIEALQLLFGSAFPNSRFRPPYFSIEENQRLYQEWVTNAVKGSFDDLCLVKRNEEGEIQGGVTLRLKQNQATIGLLAVAPKFQRQGIACELLNAAILWASKNSAELLKISTQTSNLKAIRLYQRLGAEVKAIYYWFYPRKYDDKLKFYLI</sequence>
<evidence type="ECO:0000259" key="3">
    <source>
        <dbReference type="PROSITE" id="PS51186"/>
    </source>
</evidence>
<dbReference type="NCBIfam" id="NF008212">
    <property type="entry name" value="PRK10975.1"/>
    <property type="match status" value="1"/>
</dbReference>
<dbReference type="SUPFAM" id="SSF55729">
    <property type="entry name" value="Acyl-CoA N-acyltransferases (Nat)"/>
    <property type="match status" value="1"/>
</dbReference>
<protein>
    <submittedName>
        <fullName evidence="4">TDP-fucosamine acetyltransferase</fullName>
    </submittedName>
</protein>
<dbReference type="PANTHER" id="PTHR43877">
    <property type="entry name" value="AMINOALKYLPHOSPHONATE N-ACETYLTRANSFERASE-RELATED-RELATED"/>
    <property type="match status" value="1"/>
</dbReference>
<dbReference type="InterPro" id="IPR016181">
    <property type="entry name" value="Acyl_CoA_acyltransferase"/>
</dbReference>